<keyword evidence="1" id="KW-0812">Transmembrane</keyword>
<feature type="transmembrane region" description="Helical" evidence="1">
    <location>
        <begin position="51"/>
        <end position="70"/>
    </location>
</feature>
<evidence type="ECO:0000313" key="2">
    <source>
        <dbReference type="EMBL" id="CAF1260868.1"/>
    </source>
</evidence>
<reference evidence="2" key="1">
    <citation type="submission" date="2021-02" db="EMBL/GenBank/DDBJ databases">
        <authorList>
            <person name="Nowell W R."/>
        </authorList>
    </citation>
    <scope>NUCLEOTIDE SEQUENCE</scope>
</reference>
<keyword evidence="1" id="KW-1133">Transmembrane helix</keyword>
<gene>
    <name evidence="2" type="ORF">EDS130_LOCUS28506</name>
</gene>
<keyword evidence="1" id="KW-0472">Membrane</keyword>
<proteinExistence type="predicted"/>
<dbReference type="Proteomes" id="UP000663852">
    <property type="component" value="Unassembled WGS sequence"/>
</dbReference>
<dbReference type="EMBL" id="CAJNOJ010000186">
    <property type="protein sequence ID" value="CAF1260868.1"/>
    <property type="molecule type" value="Genomic_DNA"/>
</dbReference>
<sequence length="73" mass="8657">MDFLSALCLVIRTPETSVRWNLCRRLSHVISKTILDFNQKLNDADRKQVKIWTQYMINVIIGFGGTYYLTYQR</sequence>
<evidence type="ECO:0000313" key="3">
    <source>
        <dbReference type="Proteomes" id="UP000663852"/>
    </source>
</evidence>
<accession>A0A815ARI8</accession>
<protein>
    <submittedName>
        <fullName evidence="2">Uncharacterized protein</fullName>
    </submittedName>
</protein>
<comment type="caution">
    <text evidence="2">The sequence shown here is derived from an EMBL/GenBank/DDBJ whole genome shotgun (WGS) entry which is preliminary data.</text>
</comment>
<evidence type="ECO:0000256" key="1">
    <source>
        <dbReference type="SAM" id="Phobius"/>
    </source>
</evidence>
<name>A0A815ARI8_ADIRI</name>
<dbReference type="AlphaFoldDB" id="A0A815ARI8"/>
<organism evidence="2 3">
    <name type="scientific">Adineta ricciae</name>
    <name type="common">Rotifer</name>
    <dbReference type="NCBI Taxonomy" id="249248"/>
    <lineage>
        <taxon>Eukaryota</taxon>
        <taxon>Metazoa</taxon>
        <taxon>Spiralia</taxon>
        <taxon>Gnathifera</taxon>
        <taxon>Rotifera</taxon>
        <taxon>Eurotatoria</taxon>
        <taxon>Bdelloidea</taxon>
        <taxon>Adinetida</taxon>
        <taxon>Adinetidae</taxon>
        <taxon>Adineta</taxon>
    </lineage>
</organism>